<dbReference type="Gene3D" id="2.10.25.10">
    <property type="entry name" value="Laminin"/>
    <property type="match status" value="1"/>
</dbReference>
<dbReference type="InterPro" id="IPR001190">
    <property type="entry name" value="SRCR"/>
</dbReference>
<keyword evidence="1 2" id="KW-1015">Disulfide bond</keyword>
<evidence type="ECO:0000256" key="1">
    <source>
        <dbReference type="ARBA" id="ARBA00023157"/>
    </source>
</evidence>
<feature type="disulfide bond" evidence="3">
    <location>
        <begin position="160"/>
        <end position="167"/>
    </location>
</feature>
<evidence type="ECO:0000313" key="9">
    <source>
        <dbReference type="EMBL" id="CAG5113453.1"/>
    </source>
</evidence>
<feature type="disulfide bond" evidence="4">
    <location>
        <begin position="891"/>
        <end position="904"/>
    </location>
</feature>
<feature type="domain" description="Thyroglobulin type-1" evidence="7">
    <location>
        <begin position="1198"/>
        <end position="1258"/>
    </location>
</feature>
<dbReference type="InterPro" id="IPR036084">
    <property type="entry name" value="Ser_inhib-like_sf"/>
</dbReference>
<feature type="domain" description="Thyroglobulin type-1" evidence="7">
    <location>
        <begin position="124"/>
        <end position="195"/>
    </location>
</feature>
<accession>A0ABN7T6I7</accession>
<feature type="disulfide bond" evidence="2">
    <location>
        <begin position="89"/>
        <end position="99"/>
    </location>
</feature>
<feature type="domain" description="ShKT" evidence="8">
    <location>
        <begin position="872"/>
        <end position="907"/>
    </location>
</feature>
<dbReference type="InterPro" id="IPR036857">
    <property type="entry name" value="Thyroglobulin_1_sf"/>
</dbReference>
<feature type="domain" description="SRCR" evidence="6">
    <location>
        <begin position="12"/>
        <end position="119"/>
    </location>
</feature>
<proteinExistence type="predicted"/>
<dbReference type="SMART" id="SM00254">
    <property type="entry name" value="ShKT"/>
    <property type="match status" value="4"/>
</dbReference>
<feature type="domain" description="Thyroglobulin type-1" evidence="7">
    <location>
        <begin position="1112"/>
        <end position="1193"/>
    </location>
</feature>
<dbReference type="PANTHER" id="PTHR48071:SF18">
    <property type="entry name" value="DELETED IN MALIGNANT BRAIN TUMORS 1 PROTEIN-RELATED"/>
    <property type="match status" value="1"/>
</dbReference>
<dbReference type="Gene3D" id="4.10.800.10">
    <property type="entry name" value="Thyroglobulin type-1"/>
    <property type="match status" value="5"/>
</dbReference>
<dbReference type="Pfam" id="PF00530">
    <property type="entry name" value="SRCR"/>
    <property type="match status" value="2"/>
</dbReference>
<dbReference type="Pfam" id="PF00086">
    <property type="entry name" value="Thyroglobulin_1"/>
    <property type="match status" value="5"/>
</dbReference>
<evidence type="ECO:0000256" key="3">
    <source>
        <dbReference type="PROSITE-ProRule" id="PRU00500"/>
    </source>
</evidence>
<evidence type="ECO:0000256" key="2">
    <source>
        <dbReference type="PROSITE-ProRule" id="PRU00196"/>
    </source>
</evidence>
<dbReference type="InterPro" id="IPR003582">
    <property type="entry name" value="ShKT_dom"/>
</dbReference>
<feature type="domain" description="SRCR" evidence="6">
    <location>
        <begin position="212"/>
        <end position="323"/>
    </location>
</feature>
<dbReference type="PROSITE" id="PS50287">
    <property type="entry name" value="SRCR_2"/>
    <property type="match status" value="2"/>
</dbReference>
<sequence length="1272" mass="140930">MEMKLHHSVDEANFSFGQTGTELGQGVLMVNVNNGGWGTVCSIGFNQAAADLVCSKIGFKRAIRYGPNLLDGSLTELEDKKIIVQDVTCYGGEQSLMDCGAVSATDECDHNKDISIQCTNEEATGECISYQKVIENQGAVFPGQYKPVCNLDGTFYKKQCDQENRNCWCSTPDGDEIRGTKVSFNYVEDMDLMECEPDENGSFKSDTSEGVIRLRNSNKKSRKGLVSIFHRGEWGFICRDQMDANLAGVICRQLGFDRAGPSAALRQAPQMKVFLPKYEPSMMATPILCNGDEEKISYCSQSTWALPSNIPCEKDAAVMIQCDNISEAEKKMAEQRKRFARTDELRRTLNDYMRKFKEAENTVYPPSFYPTLISWNEEAQTALEEFKQLDSGTSYGIFANYFNVIVKNYMSNIKLPETPELSADPLQPALTDVPMCYPGTKWSSCNGHCQKQCRQPLYNPRFCTRRCVPGCVCEDPNEWLRPDGSCSKTCEYFNPQIEQANLNILKNQEIIDNIVSNTRESSGISGGITCPDGMIFSQCKAHCQVKCGEEDEEKLCDESKCMPGCVCPEGEFMWANGKACSSICLKPTQAPEKPKTCMDIMPDCTKFAEKCDDLISGPTLQTACAFTCKNKDACGDFFEPKKPAPTLAPVAIEPKSTCKDLYPTQCQLEVFKKRCDPVKYSTFALGFCRKSCGNCDKPEYKPLKRNGSPKTEITSDVVSEPACVDTMKPAYMCENLRDNCMTVKTMQTACKKTCGLCDQTAQTKLSSSITAQIVANQVQTSLSPTAQTVMTTQAAMIFQPPTNNQPVFSSPDQQQPPTIYKPPMNNQPSFSMNQPQTSQSGITASVVTNYQAPQMNSYQPPQPQVTQAPDPCVDVVVNCADLIKGGTVNFCMYPTLQQNCKKSCGICQPAPVTTPPPTTTTVTTTKTLPVVLPTKPSLNCIDSRLGGQTTTAIYLSCNPDGTYAPKQCNPVQKSCWCVFPDGLEVVRTRSQFDLRNAYKMDQMECTKNILGLYESNFNGRDFFEPEGEVLSACQSEYKRNILLPRGTARLPSCEDNGDYSEIQCSQDVASTVSECWCSDKDGLEKDNTRKMLQGNPELARTEMDCREKIIIPGPCAERIDEIRQKTSLTPYGQFYNYRGQASAPMLPKCNERGFYLARQCDANNCWCVTPIGDELPGTRVRTRGLFARAPPNCEALLNGPCIEAQMSTGETKSCDRAGFYNEVQCPVSGHACICVDKNTGEPNGRRVYRGYFGASYVCVAQQMNSVVNMFGR</sequence>
<dbReference type="SMART" id="SM00202">
    <property type="entry name" value="SR"/>
    <property type="match status" value="2"/>
</dbReference>
<feature type="disulfide bond" evidence="3">
    <location>
        <begin position="968"/>
        <end position="975"/>
    </location>
</feature>
<keyword evidence="10" id="KW-1185">Reference proteome</keyword>
<dbReference type="Proteomes" id="UP001158576">
    <property type="component" value="Chromosome 2"/>
</dbReference>
<feature type="disulfide bond" evidence="2">
    <location>
        <begin position="289"/>
        <end position="299"/>
    </location>
</feature>
<evidence type="ECO:0000256" key="4">
    <source>
        <dbReference type="PROSITE-ProRule" id="PRU01005"/>
    </source>
</evidence>
<feature type="domain" description="Thyroglobulin type-1" evidence="7">
    <location>
        <begin position="937"/>
        <end position="1005"/>
    </location>
</feature>
<feature type="disulfide bond" evidence="3">
    <location>
        <begin position="1225"/>
        <end position="1232"/>
    </location>
</feature>
<feature type="domain" description="ShKT" evidence="8">
    <location>
        <begin position="723"/>
        <end position="757"/>
    </location>
</feature>
<protein>
    <submittedName>
        <fullName evidence="9">Oidioi.mRNA.OKI2018_I69.chr2.g7562.t1.cds</fullName>
    </submittedName>
</protein>
<comment type="caution">
    <text evidence="2">Lacks conserved residue(s) required for the propagation of feature annotation.</text>
</comment>
<dbReference type="SMART" id="SM00211">
    <property type="entry name" value="TY"/>
    <property type="match status" value="4"/>
</dbReference>
<dbReference type="InterPro" id="IPR036772">
    <property type="entry name" value="SRCR-like_dom_sf"/>
</dbReference>
<gene>
    <name evidence="9" type="ORF">OKIOD_LOCUS16327</name>
</gene>
<dbReference type="InterPro" id="IPR000716">
    <property type="entry name" value="Thyroglobulin_1"/>
</dbReference>
<dbReference type="PRINTS" id="PR00258">
    <property type="entry name" value="SPERACTRCPTR"/>
</dbReference>
<evidence type="ECO:0000259" key="8">
    <source>
        <dbReference type="PROSITE" id="PS51670"/>
    </source>
</evidence>
<organism evidence="9 10">
    <name type="scientific">Oikopleura dioica</name>
    <name type="common">Tunicate</name>
    <dbReference type="NCBI Taxonomy" id="34765"/>
    <lineage>
        <taxon>Eukaryota</taxon>
        <taxon>Metazoa</taxon>
        <taxon>Chordata</taxon>
        <taxon>Tunicata</taxon>
        <taxon>Appendicularia</taxon>
        <taxon>Copelata</taxon>
        <taxon>Oikopleuridae</taxon>
        <taxon>Oikopleura</taxon>
    </lineage>
</organism>
<feature type="domain" description="Thyroglobulin type-1" evidence="7">
    <location>
        <begin position="1030"/>
        <end position="1105"/>
    </location>
</feature>
<feature type="coiled-coil region" evidence="5">
    <location>
        <begin position="325"/>
        <end position="362"/>
    </location>
</feature>
<dbReference type="EMBL" id="OU015567">
    <property type="protein sequence ID" value="CAG5113453.1"/>
    <property type="molecule type" value="Genomic_DNA"/>
</dbReference>
<dbReference type="Gene3D" id="3.10.250.10">
    <property type="entry name" value="SRCR-like domain"/>
    <property type="match status" value="2"/>
</dbReference>
<dbReference type="CDD" id="cd19941">
    <property type="entry name" value="TIL"/>
    <property type="match status" value="2"/>
</dbReference>
<dbReference type="CDD" id="cd00191">
    <property type="entry name" value="TY"/>
    <property type="match status" value="4"/>
</dbReference>
<dbReference type="SUPFAM" id="SSF57610">
    <property type="entry name" value="Thyroglobulin type-1 domain"/>
    <property type="match status" value="5"/>
</dbReference>
<evidence type="ECO:0000256" key="5">
    <source>
        <dbReference type="SAM" id="Coils"/>
    </source>
</evidence>
<evidence type="ECO:0000259" key="6">
    <source>
        <dbReference type="PROSITE" id="PS50287"/>
    </source>
</evidence>
<dbReference type="PROSITE" id="PS51670">
    <property type="entry name" value="SHKT"/>
    <property type="match status" value="2"/>
</dbReference>
<name>A0ABN7T6I7_OIKDI</name>
<dbReference type="SUPFAM" id="SSF56487">
    <property type="entry name" value="SRCR-like"/>
    <property type="match status" value="2"/>
</dbReference>
<dbReference type="PROSITE" id="PS51162">
    <property type="entry name" value="THYROGLOBULIN_1_2"/>
    <property type="match status" value="5"/>
</dbReference>
<keyword evidence="5" id="KW-0175">Coiled coil</keyword>
<evidence type="ECO:0000313" key="10">
    <source>
        <dbReference type="Proteomes" id="UP001158576"/>
    </source>
</evidence>
<reference evidence="9 10" key="1">
    <citation type="submission" date="2021-04" db="EMBL/GenBank/DDBJ databases">
        <authorList>
            <person name="Bliznina A."/>
        </authorList>
    </citation>
    <scope>NUCLEOTIDE SEQUENCE [LARGE SCALE GENOMIC DNA]</scope>
</reference>
<dbReference type="SUPFAM" id="SSF57567">
    <property type="entry name" value="Serine protease inhibitors"/>
    <property type="match status" value="1"/>
</dbReference>
<dbReference type="PANTHER" id="PTHR48071">
    <property type="entry name" value="SRCR DOMAIN-CONTAINING PROTEIN"/>
    <property type="match status" value="1"/>
</dbReference>
<evidence type="ECO:0000259" key="7">
    <source>
        <dbReference type="PROSITE" id="PS51162"/>
    </source>
</evidence>
<feature type="disulfide bond" evidence="4">
    <location>
        <begin position="723"/>
        <end position="757"/>
    </location>
</feature>